<keyword evidence="1" id="KW-1133">Transmembrane helix</keyword>
<evidence type="ECO:0000313" key="3">
    <source>
        <dbReference type="Proteomes" id="UP000572051"/>
    </source>
</evidence>
<sequence length="222" mass="23125">MSAAASDPASEGSVAKLIAMAEKPTPGQRLISWASRPPGRLYIPACTVAGLVLLYEDSVPGGHLPSFLVGVGAGLLLAGMGALRLGIALAVARPMIRYYWLRWVSAPIIAALALGLSVADVPLQARVDASADDLLALAGEVEDPTTIPRNGEWTGLYPLLSVGSSVGTGEEISYFAIDGAGLLSQSGLAHSPEELPEGVFVPGHGSKVYEHVSGDWYVWVDH</sequence>
<accession>A0A7Z0ERR5</accession>
<name>A0A7Z0ERR5_9ACTN</name>
<organism evidence="2 3">
    <name type="scientific">Nocardiopsis aegyptia</name>
    <dbReference type="NCBI Taxonomy" id="220378"/>
    <lineage>
        <taxon>Bacteria</taxon>
        <taxon>Bacillati</taxon>
        <taxon>Actinomycetota</taxon>
        <taxon>Actinomycetes</taxon>
        <taxon>Streptosporangiales</taxon>
        <taxon>Nocardiopsidaceae</taxon>
        <taxon>Nocardiopsis</taxon>
    </lineage>
</organism>
<feature type="transmembrane region" description="Helical" evidence="1">
    <location>
        <begin position="67"/>
        <end position="92"/>
    </location>
</feature>
<proteinExistence type="predicted"/>
<evidence type="ECO:0000313" key="2">
    <source>
        <dbReference type="EMBL" id="NYJ36924.1"/>
    </source>
</evidence>
<feature type="transmembrane region" description="Helical" evidence="1">
    <location>
        <begin position="99"/>
        <end position="119"/>
    </location>
</feature>
<reference evidence="2 3" key="1">
    <citation type="submission" date="2020-07" db="EMBL/GenBank/DDBJ databases">
        <title>Sequencing the genomes of 1000 actinobacteria strains.</title>
        <authorList>
            <person name="Klenk H.-P."/>
        </authorList>
    </citation>
    <scope>NUCLEOTIDE SEQUENCE [LARGE SCALE GENOMIC DNA]</scope>
    <source>
        <strain evidence="2 3">DSM 44442</strain>
    </source>
</reference>
<dbReference type="AlphaFoldDB" id="A0A7Z0ERR5"/>
<keyword evidence="3" id="KW-1185">Reference proteome</keyword>
<dbReference type="RefSeq" id="WP_179827235.1">
    <property type="nucleotide sequence ID" value="NZ_JACCFS010000001.1"/>
</dbReference>
<keyword evidence="1" id="KW-0812">Transmembrane</keyword>
<gene>
    <name evidence="2" type="ORF">HNR10_004805</name>
</gene>
<protein>
    <submittedName>
        <fullName evidence="2">Uncharacterized protein</fullName>
    </submittedName>
</protein>
<dbReference type="EMBL" id="JACCFS010000001">
    <property type="protein sequence ID" value="NYJ36924.1"/>
    <property type="molecule type" value="Genomic_DNA"/>
</dbReference>
<evidence type="ECO:0000256" key="1">
    <source>
        <dbReference type="SAM" id="Phobius"/>
    </source>
</evidence>
<comment type="caution">
    <text evidence="2">The sequence shown here is derived from an EMBL/GenBank/DDBJ whole genome shotgun (WGS) entry which is preliminary data.</text>
</comment>
<dbReference type="Proteomes" id="UP000572051">
    <property type="component" value="Unassembled WGS sequence"/>
</dbReference>
<keyword evidence="1" id="KW-0472">Membrane</keyword>